<evidence type="ECO:0000256" key="3">
    <source>
        <dbReference type="ARBA" id="ARBA00023163"/>
    </source>
</evidence>
<dbReference type="PRINTS" id="PR00778">
    <property type="entry name" value="HTHARSR"/>
</dbReference>
<dbReference type="InterPro" id="IPR001845">
    <property type="entry name" value="HTH_ArsR_DNA-bd_dom"/>
</dbReference>
<dbReference type="SMART" id="SM00418">
    <property type="entry name" value="HTH_ARSR"/>
    <property type="match status" value="1"/>
</dbReference>
<dbReference type="PROSITE" id="PS50987">
    <property type="entry name" value="HTH_ARSR_2"/>
    <property type="match status" value="1"/>
</dbReference>
<dbReference type="Proteomes" id="UP001596091">
    <property type="component" value="Unassembled WGS sequence"/>
</dbReference>
<proteinExistence type="predicted"/>
<feature type="region of interest" description="Disordered" evidence="4">
    <location>
        <begin position="108"/>
        <end position="127"/>
    </location>
</feature>
<dbReference type="EMBL" id="JBHSPH010000001">
    <property type="protein sequence ID" value="MFC5860776.1"/>
    <property type="molecule type" value="Genomic_DNA"/>
</dbReference>
<keyword evidence="3" id="KW-0804">Transcription</keyword>
<feature type="domain" description="HTH arsR-type" evidence="5">
    <location>
        <begin position="1"/>
        <end position="94"/>
    </location>
</feature>
<dbReference type="Gene3D" id="1.10.10.10">
    <property type="entry name" value="Winged helix-like DNA-binding domain superfamily/Winged helix DNA-binding domain"/>
    <property type="match status" value="1"/>
</dbReference>
<name>A0ABW1EA27_9BACT</name>
<keyword evidence="7" id="KW-1185">Reference proteome</keyword>
<evidence type="ECO:0000313" key="7">
    <source>
        <dbReference type="Proteomes" id="UP001596091"/>
    </source>
</evidence>
<dbReference type="CDD" id="cd00090">
    <property type="entry name" value="HTH_ARSR"/>
    <property type="match status" value="1"/>
</dbReference>
<dbReference type="NCBIfam" id="NF033788">
    <property type="entry name" value="HTH_metalloreg"/>
    <property type="match status" value="1"/>
</dbReference>
<dbReference type="RefSeq" id="WP_263335141.1">
    <property type="nucleotide sequence ID" value="NZ_JAGSYH010000002.1"/>
</dbReference>
<gene>
    <name evidence="6" type="ORF">ACFPT7_00560</name>
</gene>
<evidence type="ECO:0000256" key="4">
    <source>
        <dbReference type="SAM" id="MobiDB-lite"/>
    </source>
</evidence>
<keyword evidence="1" id="KW-0805">Transcription regulation</keyword>
<sequence length="127" mass="14547">MARAATTTDVFNAVAEPRRREIIGLLSDGREWAVNDVVVRVNLAQPAVSKHLGVLREVGVVTVVKRGQQRMYRLEAERLKPIYEWAKTYEKLWTGQISRIKQRAEQKAMDRIARENQSDENGTRGDK</sequence>
<evidence type="ECO:0000313" key="6">
    <source>
        <dbReference type="EMBL" id="MFC5860776.1"/>
    </source>
</evidence>
<dbReference type="InterPro" id="IPR011991">
    <property type="entry name" value="ArsR-like_HTH"/>
</dbReference>
<evidence type="ECO:0000256" key="2">
    <source>
        <dbReference type="ARBA" id="ARBA00023125"/>
    </source>
</evidence>
<reference evidence="7" key="1">
    <citation type="journal article" date="2019" name="Int. J. Syst. Evol. Microbiol.">
        <title>The Global Catalogue of Microorganisms (GCM) 10K type strain sequencing project: providing services to taxonomists for standard genome sequencing and annotation.</title>
        <authorList>
            <consortium name="The Broad Institute Genomics Platform"/>
            <consortium name="The Broad Institute Genome Sequencing Center for Infectious Disease"/>
            <person name="Wu L."/>
            <person name="Ma J."/>
        </authorList>
    </citation>
    <scope>NUCLEOTIDE SEQUENCE [LARGE SCALE GENOMIC DNA]</scope>
    <source>
        <strain evidence="7">JCM 4087</strain>
    </source>
</reference>
<dbReference type="InterPro" id="IPR051081">
    <property type="entry name" value="HTH_MetalResp_TranReg"/>
</dbReference>
<keyword evidence="2" id="KW-0238">DNA-binding</keyword>
<dbReference type="InterPro" id="IPR036388">
    <property type="entry name" value="WH-like_DNA-bd_sf"/>
</dbReference>
<evidence type="ECO:0000256" key="1">
    <source>
        <dbReference type="ARBA" id="ARBA00023015"/>
    </source>
</evidence>
<dbReference type="SUPFAM" id="SSF46785">
    <property type="entry name" value="Winged helix' DNA-binding domain"/>
    <property type="match status" value="1"/>
</dbReference>
<protein>
    <submittedName>
        <fullName evidence="6">ArsR/SmtB family transcription factor</fullName>
    </submittedName>
</protein>
<dbReference type="Pfam" id="PF01022">
    <property type="entry name" value="HTH_5"/>
    <property type="match status" value="1"/>
</dbReference>
<dbReference type="PANTHER" id="PTHR33154:SF33">
    <property type="entry name" value="TRANSCRIPTIONAL REPRESSOR SDPR"/>
    <property type="match status" value="1"/>
</dbReference>
<evidence type="ECO:0000259" key="5">
    <source>
        <dbReference type="PROSITE" id="PS50987"/>
    </source>
</evidence>
<dbReference type="InterPro" id="IPR036390">
    <property type="entry name" value="WH_DNA-bd_sf"/>
</dbReference>
<organism evidence="6 7">
    <name type="scientific">Acidicapsa dinghuensis</name>
    <dbReference type="NCBI Taxonomy" id="2218256"/>
    <lineage>
        <taxon>Bacteria</taxon>
        <taxon>Pseudomonadati</taxon>
        <taxon>Acidobacteriota</taxon>
        <taxon>Terriglobia</taxon>
        <taxon>Terriglobales</taxon>
        <taxon>Acidobacteriaceae</taxon>
        <taxon>Acidicapsa</taxon>
    </lineage>
</organism>
<dbReference type="PANTHER" id="PTHR33154">
    <property type="entry name" value="TRANSCRIPTIONAL REGULATOR, ARSR FAMILY"/>
    <property type="match status" value="1"/>
</dbReference>
<comment type="caution">
    <text evidence="6">The sequence shown here is derived from an EMBL/GenBank/DDBJ whole genome shotgun (WGS) entry which is preliminary data.</text>
</comment>
<accession>A0ABW1EA27</accession>